<sequence>MQTRLVRSPRMKKHRSLLSTAALGAGLLVALTGLPGGAAAQSVQPAAAVVQAPEIPPANAMAHARQFQSIASSNGGNRAHGRPGFRASADYVKAKLDAAGFQTTLQSFTHQGATGYNVIAEWPHGDANQTVFLGAHLDGVTAGPGINDNASGSSAILEVALAVARADARPTKRLRFGWWGAEELGLIGSKYYVSRLAAADRRKISSYLNFDMVGAKNTRTWGIYTESASLGATFREYFTAKGLATRGINVAGRSDHSSFANAGVEVSGISSDNDPCYHARCDDINNIAESVLGHATNAAAHAAWKLSGIPGRVPVPVTPLRPAA</sequence>
<evidence type="ECO:0000313" key="3">
    <source>
        <dbReference type="EMBL" id="RFS82998.1"/>
    </source>
</evidence>
<protein>
    <submittedName>
        <fullName evidence="3">Peptidase M28</fullName>
    </submittedName>
</protein>
<keyword evidence="1" id="KW-0732">Signal</keyword>
<evidence type="ECO:0000259" key="2">
    <source>
        <dbReference type="Pfam" id="PF04389"/>
    </source>
</evidence>
<reference evidence="3 4" key="1">
    <citation type="submission" date="2018-08" db="EMBL/GenBank/DDBJ databases">
        <title>Actinomadura spongicola sp. nov., isolated from marine sponge Leucetta chagosensis.</title>
        <authorList>
            <person name="Li L."/>
            <person name="Lin H.W."/>
        </authorList>
    </citation>
    <scope>NUCLEOTIDE SEQUENCE [LARGE SCALE GENOMIC DNA]</scope>
    <source>
        <strain evidence="3 4">LHW52907</strain>
    </source>
</reference>
<feature type="chain" id="PRO_5016687432" evidence="1">
    <location>
        <begin position="41"/>
        <end position="324"/>
    </location>
</feature>
<evidence type="ECO:0000313" key="4">
    <source>
        <dbReference type="Proteomes" id="UP000262882"/>
    </source>
</evidence>
<dbReference type="InterPro" id="IPR045175">
    <property type="entry name" value="M28_fam"/>
</dbReference>
<dbReference type="EMBL" id="QVNQ01000007">
    <property type="protein sequence ID" value="RFS82998.1"/>
    <property type="molecule type" value="Genomic_DNA"/>
</dbReference>
<dbReference type="GO" id="GO:0006508">
    <property type="term" value="P:proteolysis"/>
    <property type="evidence" value="ECO:0007669"/>
    <property type="project" value="InterPro"/>
</dbReference>
<dbReference type="GO" id="GO:0008235">
    <property type="term" value="F:metalloexopeptidase activity"/>
    <property type="evidence" value="ECO:0007669"/>
    <property type="project" value="InterPro"/>
</dbReference>
<name>A0A372GC71_9ACTN</name>
<keyword evidence="4" id="KW-1185">Reference proteome</keyword>
<dbReference type="Gene3D" id="3.40.630.10">
    <property type="entry name" value="Zn peptidases"/>
    <property type="match status" value="1"/>
</dbReference>
<proteinExistence type="predicted"/>
<feature type="domain" description="Peptidase M28" evidence="2">
    <location>
        <begin position="117"/>
        <end position="301"/>
    </location>
</feature>
<comment type="caution">
    <text evidence="3">The sequence shown here is derived from an EMBL/GenBank/DDBJ whole genome shotgun (WGS) entry which is preliminary data.</text>
</comment>
<dbReference type="InterPro" id="IPR007484">
    <property type="entry name" value="Peptidase_M28"/>
</dbReference>
<gene>
    <name evidence="3" type="ORF">D0T12_22640</name>
</gene>
<dbReference type="OrthoDB" id="345880at2"/>
<dbReference type="Pfam" id="PF04389">
    <property type="entry name" value="Peptidase_M28"/>
    <property type="match status" value="1"/>
</dbReference>
<dbReference type="PANTHER" id="PTHR12147:SF26">
    <property type="entry name" value="PEPTIDASE M28 DOMAIN-CONTAINING PROTEIN"/>
    <property type="match status" value="1"/>
</dbReference>
<organism evidence="3 4">
    <name type="scientific">Actinomadura spongiicola</name>
    <dbReference type="NCBI Taxonomy" id="2303421"/>
    <lineage>
        <taxon>Bacteria</taxon>
        <taxon>Bacillati</taxon>
        <taxon>Actinomycetota</taxon>
        <taxon>Actinomycetes</taxon>
        <taxon>Streptosporangiales</taxon>
        <taxon>Thermomonosporaceae</taxon>
        <taxon>Actinomadura</taxon>
    </lineage>
</organism>
<dbReference type="SUPFAM" id="SSF53187">
    <property type="entry name" value="Zn-dependent exopeptidases"/>
    <property type="match status" value="1"/>
</dbReference>
<evidence type="ECO:0000256" key="1">
    <source>
        <dbReference type="SAM" id="SignalP"/>
    </source>
</evidence>
<dbReference type="Proteomes" id="UP000262882">
    <property type="component" value="Unassembled WGS sequence"/>
</dbReference>
<feature type="signal peptide" evidence="1">
    <location>
        <begin position="1"/>
        <end position="40"/>
    </location>
</feature>
<dbReference type="AlphaFoldDB" id="A0A372GC71"/>
<accession>A0A372GC71</accession>
<dbReference type="PANTHER" id="PTHR12147">
    <property type="entry name" value="METALLOPEPTIDASE M28 FAMILY MEMBER"/>
    <property type="match status" value="1"/>
</dbReference>